<dbReference type="Proteomes" id="UP000646523">
    <property type="component" value="Unassembled WGS sequence"/>
</dbReference>
<feature type="compositionally biased region" description="Low complexity" evidence="1">
    <location>
        <begin position="251"/>
        <end position="262"/>
    </location>
</feature>
<reference evidence="3" key="1">
    <citation type="journal article" date="2014" name="Int. J. Syst. Evol. Microbiol.">
        <title>Complete genome sequence of Corynebacterium casei LMG S-19264T (=DSM 44701T), isolated from a smear-ripened cheese.</title>
        <authorList>
            <consortium name="US DOE Joint Genome Institute (JGI-PGF)"/>
            <person name="Walter F."/>
            <person name="Albersmeier A."/>
            <person name="Kalinowski J."/>
            <person name="Ruckert C."/>
        </authorList>
    </citation>
    <scope>NUCLEOTIDE SEQUENCE</scope>
    <source>
        <strain evidence="3">CGMCC 4.7368</strain>
    </source>
</reference>
<dbReference type="InterPro" id="IPR036928">
    <property type="entry name" value="AS_sf"/>
</dbReference>
<dbReference type="SUPFAM" id="SSF75304">
    <property type="entry name" value="Amidase signature (AS) enzymes"/>
    <property type="match status" value="1"/>
</dbReference>
<protein>
    <submittedName>
        <fullName evidence="3">Amidohydrolase</fullName>
    </submittedName>
</protein>
<accession>A0A917YXE1</accession>
<dbReference type="InterPro" id="IPR020556">
    <property type="entry name" value="Amidase_CS"/>
</dbReference>
<keyword evidence="4" id="KW-1185">Reference proteome</keyword>
<feature type="domain" description="Amidase" evidence="2">
    <location>
        <begin position="29"/>
        <end position="447"/>
    </location>
</feature>
<dbReference type="EMBL" id="BMNH01000004">
    <property type="protein sequence ID" value="GGO66964.1"/>
    <property type="molecule type" value="Genomic_DNA"/>
</dbReference>
<proteinExistence type="predicted"/>
<dbReference type="PANTHER" id="PTHR11895">
    <property type="entry name" value="TRANSAMIDASE"/>
    <property type="match status" value="1"/>
</dbReference>
<dbReference type="PROSITE" id="PS00571">
    <property type="entry name" value="AMIDASES"/>
    <property type="match status" value="1"/>
</dbReference>
<dbReference type="InterPro" id="IPR023631">
    <property type="entry name" value="Amidase_dom"/>
</dbReference>
<dbReference type="AlphaFoldDB" id="A0A917YXE1"/>
<evidence type="ECO:0000313" key="4">
    <source>
        <dbReference type="Proteomes" id="UP000646523"/>
    </source>
</evidence>
<organism evidence="3 4">
    <name type="scientific">Nonomuraea cavernae</name>
    <dbReference type="NCBI Taxonomy" id="2045107"/>
    <lineage>
        <taxon>Bacteria</taxon>
        <taxon>Bacillati</taxon>
        <taxon>Actinomycetota</taxon>
        <taxon>Actinomycetes</taxon>
        <taxon>Streptosporangiales</taxon>
        <taxon>Streptosporangiaceae</taxon>
        <taxon>Nonomuraea</taxon>
    </lineage>
</organism>
<name>A0A917YXE1_9ACTN</name>
<feature type="region of interest" description="Disordered" evidence="1">
    <location>
        <begin position="133"/>
        <end position="162"/>
    </location>
</feature>
<evidence type="ECO:0000259" key="2">
    <source>
        <dbReference type="Pfam" id="PF01425"/>
    </source>
</evidence>
<dbReference type="RefSeq" id="WP_189123924.1">
    <property type="nucleotide sequence ID" value="NZ_BMNH01000004.1"/>
</dbReference>
<gene>
    <name evidence="3" type="ORF">GCM10012289_22320</name>
</gene>
<dbReference type="Gene3D" id="3.90.1300.10">
    <property type="entry name" value="Amidase signature (AS) domain"/>
    <property type="match status" value="1"/>
</dbReference>
<comment type="caution">
    <text evidence="3">The sequence shown here is derived from an EMBL/GenBank/DDBJ whole genome shotgun (WGS) entry which is preliminary data.</text>
</comment>
<dbReference type="InterPro" id="IPR000120">
    <property type="entry name" value="Amidase"/>
</dbReference>
<dbReference type="Pfam" id="PF01425">
    <property type="entry name" value="Amidase"/>
    <property type="match status" value="1"/>
</dbReference>
<sequence>MPISLGPFAGRGITELARDLRAGRTTSAELTELALDAIARLDQQLNAFVTVDADGARAAARRADGELAEGADRGHLHGVPVGVKDLIMVAGLPVTMGSRHFAGHVAETDAECVTRLRRAGAVIVGTTTTHEFAYGPTGDRSATGPSRNPHDPARMSGGSSGGSAAAVAAGLVPLALGTDTGGSVRIPAALCGVAGFKPAYGAIPADGVFPLSRTLDHVGVLAGDERDCLLAYRLLAATAPAEGGHPESGADHGTPAGPPGDAGAARVAWLDPTGLFACDARVVSAVRAAAGPLEEVRLPAGIAGELRETYSAVQSAETAAVHAGRLAEAPELFDPEVLERLRVAFEMPGWRYVRAMDERSRLAEIVGALFDRHDVLALPTVPLTAPPLDRRETRLGGETVAVRAALLALTSPWNVLGLPALTVPAGTVDGLPVGLQLVCPPGREHLLFAAAARRPAPHRAAAPGRDVQP</sequence>
<evidence type="ECO:0000313" key="3">
    <source>
        <dbReference type="EMBL" id="GGO66964.1"/>
    </source>
</evidence>
<dbReference type="PANTHER" id="PTHR11895:SF176">
    <property type="entry name" value="AMIDASE AMID-RELATED"/>
    <property type="match status" value="1"/>
</dbReference>
<evidence type="ECO:0000256" key="1">
    <source>
        <dbReference type="SAM" id="MobiDB-lite"/>
    </source>
</evidence>
<reference evidence="3" key="2">
    <citation type="submission" date="2020-09" db="EMBL/GenBank/DDBJ databases">
        <authorList>
            <person name="Sun Q."/>
            <person name="Zhou Y."/>
        </authorList>
    </citation>
    <scope>NUCLEOTIDE SEQUENCE</scope>
    <source>
        <strain evidence="3">CGMCC 4.7368</strain>
    </source>
</reference>
<feature type="region of interest" description="Disordered" evidence="1">
    <location>
        <begin position="241"/>
        <end position="262"/>
    </location>
</feature>
<dbReference type="GO" id="GO:0003824">
    <property type="term" value="F:catalytic activity"/>
    <property type="evidence" value="ECO:0007669"/>
    <property type="project" value="InterPro"/>
</dbReference>